<dbReference type="Gene3D" id="3.30.70.240">
    <property type="match status" value="1"/>
</dbReference>
<dbReference type="AlphaFoldDB" id="A0A133UGQ1"/>
<dbReference type="PANTHER" id="PTHR34405:SF1">
    <property type="entry name" value="CRISPR-ASSOCIATED ENDORIBONUCLEASE CAS2"/>
    <property type="match status" value="1"/>
</dbReference>
<comment type="similarity">
    <text evidence="8">Belongs to the CRISPR-associated endoribonuclease Cas2 protein family.</text>
</comment>
<dbReference type="Proteomes" id="UP000070373">
    <property type="component" value="Unassembled WGS sequence"/>
</dbReference>
<accession>A0A133UGQ1</accession>
<dbReference type="InterPro" id="IPR019199">
    <property type="entry name" value="Virulence_VapD/CRISPR_Cas2"/>
</dbReference>
<comment type="function">
    <text evidence="8">CRISPR (clustered regularly interspaced short palindromic repeat), is an adaptive immune system that provides protection against mobile genetic elements (viruses, transposable elements and conjugative plasmids). CRISPR clusters contain sequences complementary to antecedent mobile elements and target invading nucleic acids. CRISPR clusters are transcribed and processed into CRISPR RNA (crRNA). Functions as a ssRNA-specific endoribonuclease. Involved in the integration of spacer DNA into the CRISPR cassette.</text>
</comment>
<organism evidence="9 10">
    <name type="scientific">candidate division MSBL1 archaeon SCGC-AAA259E17</name>
    <dbReference type="NCBI Taxonomy" id="1698263"/>
    <lineage>
        <taxon>Archaea</taxon>
        <taxon>Methanobacteriati</taxon>
        <taxon>Methanobacteriota</taxon>
        <taxon>candidate division MSBL1</taxon>
    </lineage>
</organism>
<evidence type="ECO:0000256" key="3">
    <source>
        <dbReference type="ARBA" id="ARBA00022723"/>
    </source>
</evidence>
<evidence type="ECO:0000256" key="2">
    <source>
        <dbReference type="ARBA" id="ARBA00022722"/>
    </source>
</evidence>
<dbReference type="NCBIfam" id="TIGR01573">
    <property type="entry name" value="cas2"/>
    <property type="match status" value="1"/>
</dbReference>
<dbReference type="GO" id="GO:0004521">
    <property type="term" value="F:RNA endonuclease activity"/>
    <property type="evidence" value="ECO:0007669"/>
    <property type="project" value="InterPro"/>
</dbReference>
<evidence type="ECO:0000256" key="6">
    <source>
        <dbReference type="ARBA" id="ARBA00022842"/>
    </source>
</evidence>
<dbReference type="GO" id="GO:0051607">
    <property type="term" value="P:defense response to virus"/>
    <property type="evidence" value="ECO:0007669"/>
    <property type="project" value="UniProtKB-UniRule"/>
</dbReference>
<evidence type="ECO:0000256" key="8">
    <source>
        <dbReference type="HAMAP-Rule" id="MF_01471"/>
    </source>
</evidence>
<dbReference type="GO" id="GO:0043571">
    <property type="term" value="P:maintenance of CRISPR repeat elements"/>
    <property type="evidence" value="ECO:0007669"/>
    <property type="project" value="UniProtKB-UniRule"/>
</dbReference>
<dbReference type="SUPFAM" id="SSF143430">
    <property type="entry name" value="TTP0101/SSO1404-like"/>
    <property type="match status" value="1"/>
</dbReference>
<evidence type="ECO:0000256" key="1">
    <source>
        <dbReference type="ARBA" id="ARBA00001946"/>
    </source>
</evidence>
<dbReference type="GO" id="GO:0046872">
    <property type="term" value="F:metal ion binding"/>
    <property type="evidence" value="ECO:0007669"/>
    <property type="project" value="UniProtKB-UniRule"/>
</dbReference>
<keyword evidence="6 8" id="KW-0460">Magnesium</keyword>
<evidence type="ECO:0000256" key="5">
    <source>
        <dbReference type="ARBA" id="ARBA00022801"/>
    </source>
</evidence>
<reference evidence="9 10" key="1">
    <citation type="journal article" date="2016" name="Sci. Rep.">
        <title>Metabolic traits of an uncultured archaeal lineage -MSBL1- from brine pools of the Red Sea.</title>
        <authorList>
            <person name="Mwirichia R."/>
            <person name="Alam I."/>
            <person name="Rashid M."/>
            <person name="Vinu M."/>
            <person name="Ba-Alawi W."/>
            <person name="Anthony Kamau A."/>
            <person name="Kamanda Ngugi D."/>
            <person name="Goker M."/>
            <person name="Klenk H.P."/>
            <person name="Bajic V."/>
            <person name="Stingl U."/>
        </authorList>
    </citation>
    <scope>NUCLEOTIDE SEQUENCE [LARGE SCALE GENOMIC DNA]</scope>
    <source>
        <strain evidence="9">SCGC-AAA259E17</strain>
    </source>
</reference>
<keyword evidence="2 8" id="KW-0540">Nuclease</keyword>
<comment type="caution">
    <text evidence="9">The sequence shown here is derived from an EMBL/GenBank/DDBJ whole genome shotgun (WGS) entry which is preliminary data.</text>
</comment>
<feature type="binding site" evidence="8">
    <location>
        <position position="8"/>
    </location>
    <ligand>
        <name>Mg(2+)</name>
        <dbReference type="ChEBI" id="CHEBI:18420"/>
        <note>catalytic</note>
    </ligand>
</feature>
<protein>
    <recommendedName>
        <fullName evidence="8">CRISPR-associated endoribonuclease Cas2</fullName>
        <ecNumber evidence="8">3.1.-.-</ecNumber>
    </recommendedName>
</protein>
<gene>
    <name evidence="8" type="primary">cas2</name>
    <name evidence="9" type="ORF">AKJ64_00765</name>
</gene>
<dbReference type="GO" id="GO:0016787">
    <property type="term" value="F:hydrolase activity"/>
    <property type="evidence" value="ECO:0007669"/>
    <property type="project" value="UniProtKB-KW"/>
</dbReference>
<dbReference type="InterPro" id="IPR021127">
    <property type="entry name" value="CRISPR_associated_Cas2"/>
</dbReference>
<name>A0A133UGQ1_9EURY</name>
<dbReference type="Pfam" id="PF09827">
    <property type="entry name" value="CRISPR_Cas2"/>
    <property type="match status" value="1"/>
</dbReference>
<keyword evidence="7 8" id="KW-0051">Antiviral defense</keyword>
<dbReference type="PANTHER" id="PTHR34405">
    <property type="entry name" value="CRISPR-ASSOCIATED ENDORIBONUCLEASE CAS2"/>
    <property type="match status" value="1"/>
</dbReference>
<dbReference type="EC" id="3.1.-.-" evidence="8"/>
<evidence type="ECO:0000256" key="4">
    <source>
        <dbReference type="ARBA" id="ARBA00022759"/>
    </source>
</evidence>
<keyword evidence="10" id="KW-1185">Reference proteome</keyword>
<dbReference type="EMBL" id="LHXN01000006">
    <property type="protein sequence ID" value="KXA93408.1"/>
    <property type="molecule type" value="Genomic_DNA"/>
</dbReference>
<evidence type="ECO:0000313" key="9">
    <source>
        <dbReference type="EMBL" id="KXA93408.1"/>
    </source>
</evidence>
<dbReference type="CDD" id="cd09725">
    <property type="entry name" value="Cas2_I_II_III"/>
    <property type="match status" value="1"/>
</dbReference>
<dbReference type="HAMAP" id="MF_01471">
    <property type="entry name" value="Cas2"/>
    <property type="match status" value="1"/>
</dbReference>
<evidence type="ECO:0000256" key="7">
    <source>
        <dbReference type="ARBA" id="ARBA00023118"/>
    </source>
</evidence>
<comment type="cofactor">
    <cofactor evidence="1 8">
        <name>Mg(2+)</name>
        <dbReference type="ChEBI" id="CHEBI:18420"/>
    </cofactor>
</comment>
<evidence type="ECO:0000313" key="10">
    <source>
        <dbReference type="Proteomes" id="UP000070373"/>
    </source>
</evidence>
<comment type="subunit">
    <text evidence="8">Homodimer, forms a heterotetramer with a Cas1 homodimer.</text>
</comment>
<keyword evidence="3 8" id="KW-0479">Metal-binding</keyword>
<keyword evidence="5 8" id="KW-0378">Hydrolase</keyword>
<sequence length="87" mass="10278">MYYVVVYDVNVDRVNEVKKVFREYMDWIQNSVFEGQLTRSEKEKLEGRIKEIIDTSEDMVVFYSTRAEKYLDKEVLGVEKSPTGTVI</sequence>
<keyword evidence="4 8" id="KW-0255">Endonuclease</keyword>
<proteinExistence type="inferred from homology"/>